<dbReference type="Proteomes" id="UP000004528">
    <property type="component" value="Unassembled WGS sequence"/>
</dbReference>
<dbReference type="InterPro" id="IPR004473">
    <property type="entry name" value="Restrct_endonuc_typeI_HsdR"/>
</dbReference>
<sequence>MHFIEGGLMSEHESEQVLENKLVQRFNGLGYKTVNLPDEMSLLSHFRQTLDEQNIENLQHERLTDSEFKRVLNELVGAKSHYQIARQLRGSDANPMGKISIQRDNDETVYLTIFDGLHFENNQYEVAHQITVSGTHENRYDVTVLINGLPIVQVELKRRGVDFRQAFNQVVRYKSESMRGLFRFVQLFVISNGGETRYFANGDGDLNANFMFYWTDRENNWLNDLDAFSASFFTKERLHSLIAKYTIFDSAKERLMIMRPYQIYAVEAIIKQAQDHPDKNGFVWHTTGSGKTVTSFKASQLLARDTDAEKVIFLIDRSDLDIQTSKNFNSYMTAIPGETALDLTTNTSSLVKQLQSHDNALIVTTIQKMNNAVNNPKYKGLLTSYHDKRVIFIEDEAHRSQFGEMRKNVNKWFANSQHFGFTGTPIFSQNIGSDKRTTETLYDEELHRYLIKDAIRDHNVLGFNVEQMSTLVGKDNISDEDVAGIDTREAMESEERLDHIVTHIMLNHDNKTKKRTYNAILAVPNTEIALRYYTLFQQKIKASHSDLKVTTVFTWTANEDSNQDNQGSTFDTSRHGLDHVISDYNETYHTNFSTEDFKGYFNDISQRMKDHNAQTRDENIDILIVVGMFLTGFDSPRLSVLYTDKKLQWHSLIQAYSRTNRVEKDTKPFGSIVNYRNLKKATDDAITLFSAGDESSFYVKQYDELLSELNEHVLQLHKIVERPQDVDELYNQGEDVLSTFVVAFRDVMRTYNQIRVYDDFEWSDVDSFTDQDLESFQGKYQEVYHQIGVRPKKDKTSILEDIDFQIDLLSTDRIDVQYIVNLVKAINLDNKDGRQADVNKIKRLLDKAATDELKSKADLIAAFLDEMVPTLQSGDNIGDSLNAYLAKRREVAVSEFAEDVKLPVNIIEKQIADTQFYGQADQNEMNKDLNDAGYGFKAKRDIKKRLKGFIQETIQRFTLV</sequence>
<dbReference type="PANTHER" id="PTHR30195">
    <property type="entry name" value="TYPE I SITE-SPECIFIC DEOXYRIBONUCLEASE PROTEIN SUBUNIT M AND R"/>
    <property type="match status" value="1"/>
</dbReference>
<comment type="subunit">
    <text evidence="3 11">The type I restriction/modification system is composed of three polypeptides R, M and S.</text>
</comment>
<dbReference type="GO" id="GO:0003677">
    <property type="term" value="F:DNA binding"/>
    <property type="evidence" value="ECO:0007669"/>
    <property type="project" value="UniProtKB-KW"/>
</dbReference>
<feature type="domain" description="Helicase ATP-binding" evidence="12">
    <location>
        <begin position="272"/>
        <end position="426"/>
    </location>
</feature>
<comment type="similarity">
    <text evidence="2 11">Belongs to the HsdR family.</text>
</comment>
<dbReference type="InterPro" id="IPR022625">
    <property type="entry name" value="TypeI_RM_Rsu_C"/>
</dbReference>
<dbReference type="Pfam" id="PF04313">
    <property type="entry name" value="HSDR_N"/>
    <property type="match status" value="1"/>
</dbReference>
<keyword evidence="8 11" id="KW-0378">Hydrolase</keyword>
<evidence type="ECO:0000256" key="3">
    <source>
        <dbReference type="ARBA" id="ARBA00011296"/>
    </source>
</evidence>
<dbReference type="NCBIfam" id="TIGR00348">
    <property type="entry name" value="hsdR"/>
    <property type="match status" value="1"/>
</dbReference>
<dbReference type="PROSITE" id="PS51192">
    <property type="entry name" value="HELICASE_ATP_BIND_1"/>
    <property type="match status" value="1"/>
</dbReference>
<keyword evidence="7" id="KW-0255">Endonuclease</keyword>
<name>C5R9U0_WEIPA</name>
<dbReference type="Pfam" id="PF12008">
    <property type="entry name" value="EcoR124_C"/>
    <property type="match status" value="1"/>
</dbReference>
<dbReference type="InterPro" id="IPR027417">
    <property type="entry name" value="P-loop_NTPase"/>
</dbReference>
<evidence type="ECO:0000256" key="11">
    <source>
        <dbReference type="RuleBase" id="RU364115"/>
    </source>
</evidence>
<dbReference type="HOGENOM" id="CLU_004848_2_1_9"/>
<evidence type="ECO:0000256" key="9">
    <source>
        <dbReference type="ARBA" id="ARBA00022840"/>
    </source>
</evidence>
<dbReference type="InterPro" id="IPR007409">
    <property type="entry name" value="Restrct_endonuc_type1_HsdR_N"/>
</dbReference>
<protein>
    <recommendedName>
        <fullName evidence="11">Type I restriction enzyme endonuclease subunit</fullName>
        <shortName evidence="11">R protein</shortName>
        <ecNumber evidence="11">3.1.21.3</ecNumber>
    </recommendedName>
    <alternativeName>
        <fullName evidence="11">Type-1 restriction enzyme R protein</fullName>
    </alternativeName>
</protein>
<evidence type="ECO:0000256" key="7">
    <source>
        <dbReference type="ARBA" id="ARBA00022759"/>
    </source>
</evidence>
<dbReference type="AlphaFoldDB" id="C5R9U0"/>
<dbReference type="InterPro" id="IPR055180">
    <property type="entry name" value="HsdR_RecA-like_helicase_dom_2"/>
</dbReference>
<dbReference type="eggNOG" id="COG0610">
    <property type="taxonomic scope" value="Bacteria"/>
</dbReference>
<dbReference type="EC" id="3.1.21.3" evidence="11"/>
<dbReference type="STRING" id="585506.HMPREF0877_0735"/>
<dbReference type="Gene3D" id="3.90.1570.50">
    <property type="match status" value="1"/>
</dbReference>
<keyword evidence="4" id="KW-0540">Nuclease</keyword>
<evidence type="ECO:0000256" key="2">
    <source>
        <dbReference type="ARBA" id="ARBA00008598"/>
    </source>
</evidence>
<comment type="catalytic activity">
    <reaction evidence="1 11">
        <text>Endonucleolytic cleavage of DNA to give random double-stranded fragments with terminal 5'-phosphates, ATP is simultaneously hydrolyzed.</text>
        <dbReference type="EC" id="3.1.21.3"/>
    </reaction>
</comment>
<dbReference type="SUPFAM" id="SSF52540">
    <property type="entry name" value="P-loop containing nucleoside triphosphate hydrolases"/>
    <property type="match status" value="1"/>
</dbReference>
<dbReference type="EMBL" id="ACKU01000008">
    <property type="protein sequence ID" value="EER75190.1"/>
    <property type="molecule type" value="Genomic_DNA"/>
</dbReference>
<gene>
    <name evidence="13" type="primary">hsdR</name>
    <name evidence="13" type="ORF">HMPREF0877_0735</name>
</gene>
<dbReference type="Gene3D" id="3.40.50.300">
    <property type="entry name" value="P-loop containing nucleotide triphosphate hydrolases"/>
    <property type="match status" value="2"/>
</dbReference>
<dbReference type="Pfam" id="PF22679">
    <property type="entry name" value="T1R_D3-like"/>
    <property type="match status" value="1"/>
</dbReference>
<dbReference type="InterPro" id="IPR051268">
    <property type="entry name" value="Type-I_R_enzyme_R_subunit"/>
</dbReference>
<keyword evidence="5 11" id="KW-0547">Nucleotide-binding</keyword>
<reference evidence="13 14" key="1">
    <citation type="submission" date="2009-04" db="EMBL/GenBank/DDBJ databases">
        <authorList>
            <person name="Qin X."/>
            <person name="Bachman B."/>
            <person name="Battles P."/>
            <person name="Bell A."/>
            <person name="Bess C."/>
            <person name="Bickham C."/>
            <person name="Chaboub L."/>
            <person name="Chen D."/>
            <person name="Coyle M."/>
            <person name="Deiros D.R."/>
            <person name="Dinh H."/>
            <person name="Forbes L."/>
            <person name="Fowler G."/>
            <person name="Francisco L."/>
            <person name="Fu Q."/>
            <person name="Gubbala S."/>
            <person name="Hale W."/>
            <person name="Han Y."/>
            <person name="Hemphill L."/>
            <person name="Highlander S.K."/>
            <person name="Hirani K."/>
            <person name="Hogues M."/>
            <person name="Jackson L."/>
            <person name="Jakkamsetti A."/>
            <person name="Javaid M."/>
            <person name="Jiang H."/>
            <person name="Korchina V."/>
            <person name="Kovar C."/>
            <person name="Lara F."/>
            <person name="Lee S."/>
            <person name="Mata R."/>
            <person name="Mathew T."/>
            <person name="Moen C."/>
            <person name="Morales K."/>
            <person name="Munidasa M."/>
            <person name="Nazareth L."/>
            <person name="Ngo R."/>
            <person name="Nguyen L."/>
            <person name="Okwuonu G."/>
            <person name="Ongeri F."/>
            <person name="Patil S."/>
            <person name="Petrosino J."/>
            <person name="Pham C."/>
            <person name="Pham P."/>
            <person name="Pu L.-L."/>
            <person name="Puazo M."/>
            <person name="Raj R."/>
            <person name="Reid J."/>
            <person name="Rouhana J."/>
            <person name="Saada N."/>
            <person name="Shang Y."/>
            <person name="Simmons D."/>
            <person name="Thornton R."/>
            <person name="Warren J."/>
            <person name="Weissenberger G."/>
            <person name="Zhang J."/>
            <person name="Zhang L."/>
            <person name="Zhou C."/>
            <person name="Zhu D."/>
            <person name="Muzny D."/>
            <person name="Worley K."/>
            <person name="Gibbs R."/>
        </authorList>
    </citation>
    <scope>NUCLEOTIDE SEQUENCE [LARGE SCALE GENOMIC DNA]</scope>
    <source>
        <strain evidence="13 14">ATCC 33313</strain>
    </source>
</reference>
<dbReference type="CDD" id="cd18800">
    <property type="entry name" value="SF2_C_EcoR124I-like"/>
    <property type="match status" value="1"/>
</dbReference>
<comment type="function">
    <text evidence="11">Subunit R is required for both nuclease and ATPase activities, but not for modification.</text>
</comment>
<dbReference type="GO" id="GO:0009035">
    <property type="term" value="F:type I site-specific deoxyribonuclease activity"/>
    <property type="evidence" value="ECO:0007669"/>
    <property type="project" value="UniProtKB-EC"/>
</dbReference>
<keyword evidence="9 11" id="KW-0067">ATP-binding</keyword>
<evidence type="ECO:0000259" key="12">
    <source>
        <dbReference type="PROSITE" id="PS51192"/>
    </source>
</evidence>
<accession>C5R9U0</accession>
<dbReference type="CDD" id="cd22332">
    <property type="entry name" value="HsdR_N"/>
    <property type="match status" value="1"/>
</dbReference>
<comment type="caution">
    <text evidence="13">The sequence shown here is derived from an EMBL/GenBank/DDBJ whole genome shotgun (WGS) entry which is preliminary data.</text>
</comment>
<evidence type="ECO:0000256" key="6">
    <source>
        <dbReference type="ARBA" id="ARBA00022747"/>
    </source>
</evidence>
<dbReference type="Pfam" id="PF18766">
    <property type="entry name" value="SWI2_SNF2"/>
    <property type="match status" value="1"/>
</dbReference>
<dbReference type="InterPro" id="IPR014001">
    <property type="entry name" value="Helicase_ATP-bd"/>
</dbReference>
<organism evidence="13 14">
    <name type="scientific">Weissella paramesenteroides ATCC 33313</name>
    <dbReference type="NCBI Taxonomy" id="585506"/>
    <lineage>
        <taxon>Bacteria</taxon>
        <taxon>Bacillati</taxon>
        <taxon>Bacillota</taxon>
        <taxon>Bacilli</taxon>
        <taxon>Lactobacillales</taxon>
        <taxon>Lactobacillaceae</taxon>
        <taxon>Weissella</taxon>
    </lineage>
</organism>
<dbReference type="SMART" id="SM00487">
    <property type="entry name" value="DEXDc"/>
    <property type="match status" value="1"/>
</dbReference>
<proteinExistence type="inferred from homology"/>
<evidence type="ECO:0000256" key="10">
    <source>
        <dbReference type="ARBA" id="ARBA00023125"/>
    </source>
</evidence>
<evidence type="ECO:0000256" key="4">
    <source>
        <dbReference type="ARBA" id="ARBA00022722"/>
    </source>
</evidence>
<evidence type="ECO:0000313" key="14">
    <source>
        <dbReference type="Proteomes" id="UP000004528"/>
    </source>
</evidence>
<dbReference type="InterPro" id="IPR040980">
    <property type="entry name" value="SWI2_SNF2"/>
</dbReference>
<dbReference type="GO" id="GO:0005524">
    <property type="term" value="F:ATP binding"/>
    <property type="evidence" value="ECO:0007669"/>
    <property type="project" value="UniProtKB-KW"/>
</dbReference>
<evidence type="ECO:0000256" key="1">
    <source>
        <dbReference type="ARBA" id="ARBA00000851"/>
    </source>
</evidence>
<dbReference type="PANTHER" id="PTHR30195:SF16">
    <property type="entry name" value="TYPE I RESTRICTION ENZYME ENDONUCLEASE SUBUNIT"/>
    <property type="match status" value="1"/>
</dbReference>
<evidence type="ECO:0000256" key="8">
    <source>
        <dbReference type="ARBA" id="ARBA00022801"/>
    </source>
</evidence>
<evidence type="ECO:0000313" key="13">
    <source>
        <dbReference type="EMBL" id="EER75190.1"/>
    </source>
</evidence>
<dbReference type="Gene3D" id="1.20.58.910">
    <property type="match status" value="1"/>
</dbReference>
<keyword evidence="6 11" id="KW-0680">Restriction system</keyword>
<dbReference type="GO" id="GO:0009307">
    <property type="term" value="P:DNA restriction-modification system"/>
    <property type="evidence" value="ECO:0007669"/>
    <property type="project" value="UniProtKB-KW"/>
</dbReference>
<keyword evidence="10 11" id="KW-0238">DNA-binding</keyword>
<evidence type="ECO:0000256" key="5">
    <source>
        <dbReference type="ARBA" id="ARBA00022741"/>
    </source>
</evidence>
<keyword evidence="14" id="KW-1185">Reference proteome</keyword>